<organism evidence="8">
    <name type="scientific">Amphora coffeiformis</name>
    <dbReference type="NCBI Taxonomy" id="265554"/>
    <lineage>
        <taxon>Eukaryota</taxon>
        <taxon>Sar</taxon>
        <taxon>Stramenopiles</taxon>
        <taxon>Ochrophyta</taxon>
        <taxon>Bacillariophyta</taxon>
        <taxon>Bacillariophyceae</taxon>
        <taxon>Bacillariophycidae</taxon>
        <taxon>Thalassiophysales</taxon>
        <taxon>Catenulaceae</taxon>
        <taxon>Amphora</taxon>
    </lineage>
</organism>
<feature type="compositionally biased region" description="Basic and acidic residues" evidence="5">
    <location>
        <begin position="354"/>
        <end position="365"/>
    </location>
</feature>
<name>A0A7S3KXW7_9STRA</name>
<feature type="transmembrane region" description="Helical" evidence="6">
    <location>
        <begin position="215"/>
        <end position="231"/>
    </location>
</feature>
<dbReference type="AlphaFoldDB" id="A0A7S3KXW7"/>
<dbReference type="InterPro" id="IPR037185">
    <property type="entry name" value="EmrE-like"/>
</dbReference>
<accession>A0A7S3KXW7</accession>
<evidence type="ECO:0000256" key="3">
    <source>
        <dbReference type="ARBA" id="ARBA00022989"/>
    </source>
</evidence>
<keyword evidence="4 6" id="KW-0472">Membrane</keyword>
<feature type="compositionally biased region" description="Acidic residues" evidence="5">
    <location>
        <begin position="366"/>
        <end position="375"/>
    </location>
</feature>
<feature type="transmembrane region" description="Helical" evidence="6">
    <location>
        <begin position="122"/>
        <end position="143"/>
    </location>
</feature>
<feature type="transmembrane region" description="Helical" evidence="6">
    <location>
        <begin position="174"/>
        <end position="194"/>
    </location>
</feature>
<evidence type="ECO:0000256" key="6">
    <source>
        <dbReference type="SAM" id="Phobius"/>
    </source>
</evidence>
<feature type="transmembrane region" description="Helical" evidence="6">
    <location>
        <begin position="150"/>
        <end position="168"/>
    </location>
</feature>
<evidence type="ECO:0000313" key="8">
    <source>
        <dbReference type="EMBL" id="CAE0404495.1"/>
    </source>
</evidence>
<dbReference type="InterPro" id="IPR050186">
    <property type="entry name" value="TPT_transporter"/>
</dbReference>
<evidence type="ECO:0000256" key="1">
    <source>
        <dbReference type="ARBA" id="ARBA00004141"/>
    </source>
</evidence>
<evidence type="ECO:0000256" key="5">
    <source>
        <dbReference type="SAM" id="MobiDB-lite"/>
    </source>
</evidence>
<evidence type="ECO:0000256" key="2">
    <source>
        <dbReference type="ARBA" id="ARBA00022692"/>
    </source>
</evidence>
<proteinExistence type="predicted"/>
<feature type="domain" description="Sugar phosphate transporter" evidence="7">
    <location>
        <begin position="27"/>
        <end position="317"/>
    </location>
</feature>
<feature type="transmembrane region" description="Helical" evidence="6">
    <location>
        <begin position="243"/>
        <end position="267"/>
    </location>
</feature>
<dbReference type="SUPFAM" id="SSF103481">
    <property type="entry name" value="Multidrug resistance efflux transporter EmrE"/>
    <property type="match status" value="1"/>
</dbReference>
<evidence type="ECO:0000259" key="7">
    <source>
        <dbReference type="Pfam" id="PF03151"/>
    </source>
</evidence>
<comment type="subcellular location">
    <subcellularLocation>
        <location evidence="1">Membrane</location>
        <topology evidence="1">Multi-pass membrane protein</topology>
    </subcellularLocation>
</comment>
<keyword evidence="3 6" id="KW-1133">Transmembrane helix</keyword>
<dbReference type="GO" id="GO:0016020">
    <property type="term" value="C:membrane"/>
    <property type="evidence" value="ECO:0007669"/>
    <property type="project" value="UniProtKB-SubCell"/>
</dbReference>
<feature type="region of interest" description="Disordered" evidence="5">
    <location>
        <begin position="341"/>
        <end position="444"/>
    </location>
</feature>
<dbReference type="InterPro" id="IPR004853">
    <property type="entry name" value="Sugar_P_trans_dom"/>
</dbReference>
<feature type="transmembrane region" description="Helical" evidence="6">
    <location>
        <begin position="274"/>
        <end position="295"/>
    </location>
</feature>
<sequence length="444" mass="49026">MRVVTRYFARVSRNPFYQEHCYYAMPMMGWFISSALLSAYNKYVFGNSGKVAFPCPLLLTSLHFACQWIVSHRLCQAFPEATGLPRLQQLSWKEFWSISIPCGLVTAADVGLSNLSMVSISLTFYTMVKASAPIFVLFWAYVFQIERITWPLLAVVAVIAVGEFLTVFGETHFVLTGFLQCLAASVLSGARWTLVQLKLQTLEPPLKTSLATMRVLAPSMFGGLLVVALAIEQPWQHLGWDEAGFVLLLGSIGGTFAIAMTLCEFMLIMQASAIILMIGGVVKELLNIGIGMAFFGDTLNWINTVGFTIVFGGVILYKLTFHGPVSSSEAVPPVPVVEHYGPVAHNDSSSSPSPRRDALRAKSSNDNDDDDDDEEYAHVEGKDQQGDEDGQDQLQDLPRDADLMQQDVAFHHRRPNSTESNNDLLLRADSDQVELHESKSGTLT</sequence>
<keyword evidence="2 6" id="KW-0812">Transmembrane</keyword>
<dbReference type="Pfam" id="PF03151">
    <property type="entry name" value="TPT"/>
    <property type="match status" value="1"/>
</dbReference>
<feature type="compositionally biased region" description="Basic and acidic residues" evidence="5">
    <location>
        <begin position="376"/>
        <end position="385"/>
    </location>
</feature>
<gene>
    <name evidence="8" type="ORF">ACOF00016_LOCUS2614</name>
</gene>
<feature type="transmembrane region" description="Helical" evidence="6">
    <location>
        <begin position="21"/>
        <end position="39"/>
    </location>
</feature>
<reference evidence="8" key="1">
    <citation type="submission" date="2021-01" db="EMBL/GenBank/DDBJ databases">
        <authorList>
            <person name="Corre E."/>
            <person name="Pelletier E."/>
            <person name="Niang G."/>
            <person name="Scheremetjew M."/>
            <person name="Finn R."/>
            <person name="Kale V."/>
            <person name="Holt S."/>
            <person name="Cochrane G."/>
            <person name="Meng A."/>
            <person name="Brown T."/>
            <person name="Cohen L."/>
        </authorList>
    </citation>
    <scope>NUCLEOTIDE SEQUENCE</scope>
    <source>
        <strain evidence="8">CCMP127</strain>
    </source>
</reference>
<dbReference type="PANTHER" id="PTHR11132">
    <property type="entry name" value="SOLUTE CARRIER FAMILY 35"/>
    <property type="match status" value="1"/>
</dbReference>
<feature type="transmembrane region" description="Helical" evidence="6">
    <location>
        <begin position="301"/>
        <end position="319"/>
    </location>
</feature>
<protein>
    <recommendedName>
        <fullName evidence="7">Sugar phosphate transporter domain-containing protein</fullName>
    </recommendedName>
</protein>
<dbReference type="EMBL" id="HBIM01003005">
    <property type="protein sequence ID" value="CAE0404495.1"/>
    <property type="molecule type" value="Transcribed_RNA"/>
</dbReference>
<evidence type="ECO:0000256" key="4">
    <source>
        <dbReference type="ARBA" id="ARBA00023136"/>
    </source>
</evidence>
<feature type="compositionally biased region" description="Basic and acidic residues" evidence="5">
    <location>
        <begin position="426"/>
        <end position="444"/>
    </location>
</feature>